<feature type="non-terminal residue" evidence="2">
    <location>
        <position position="1"/>
    </location>
</feature>
<accession>A0A820QCP9</accession>
<evidence type="ECO:0000256" key="1">
    <source>
        <dbReference type="SAM" id="MobiDB-lite"/>
    </source>
</evidence>
<dbReference type="AlphaFoldDB" id="A0A820QCP9"/>
<dbReference type="Proteomes" id="UP000663868">
    <property type="component" value="Unassembled WGS sequence"/>
</dbReference>
<evidence type="ECO:0000313" key="3">
    <source>
        <dbReference type="Proteomes" id="UP000663868"/>
    </source>
</evidence>
<proteinExistence type="predicted"/>
<sequence length="94" mass="11162">ETFGKHYRPIQRLSISNNPYDSRIFLEPLNEEQLLYTSSNMDDLIDSMARRHLAFRRFNSNFDKIRRSNGHFTPSAEPNLSRQLSFRKRQGTDN</sequence>
<gene>
    <name evidence="2" type="ORF">KXQ929_LOCUS52096</name>
</gene>
<feature type="non-terminal residue" evidence="2">
    <location>
        <position position="94"/>
    </location>
</feature>
<feature type="region of interest" description="Disordered" evidence="1">
    <location>
        <begin position="66"/>
        <end position="94"/>
    </location>
</feature>
<dbReference type="EMBL" id="CAJOBB010026943">
    <property type="protein sequence ID" value="CAF4419509.1"/>
    <property type="molecule type" value="Genomic_DNA"/>
</dbReference>
<reference evidence="2" key="1">
    <citation type="submission" date="2021-02" db="EMBL/GenBank/DDBJ databases">
        <authorList>
            <person name="Nowell W R."/>
        </authorList>
    </citation>
    <scope>NUCLEOTIDE SEQUENCE</scope>
</reference>
<protein>
    <submittedName>
        <fullName evidence="2">Uncharacterized protein</fullName>
    </submittedName>
</protein>
<feature type="compositionally biased region" description="Basic residues" evidence="1">
    <location>
        <begin position="85"/>
        <end position="94"/>
    </location>
</feature>
<feature type="compositionally biased region" description="Polar residues" evidence="1">
    <location>
        <begin position="70"/>
        <end position="84"/>
    </location>
</feature>
<name>A0A820QCP9_9BILA</name>
<evidence type="ECO:0000313" key="2">
    <source>
        <dbReference type="EMBL" id="CAF4419509.1"/>
    </source>
</evidence>
<organism evidence="2 3">
    <name type="scientific">Adineta steineri</name>
    <dbReference type="NCBI Taxonomy" id="433720"/>
    <lineage>
        <taxon>Eukaryota</taxon>
        <taxon>Metazoa</taxon>
        <taxon>Spiralia</taxon>
        <taxon>Gnathifera</taxon>
        <taxon>Rotifera</taxon>
        <taxon>Eurotatoria</taxon>
        <taxon>Bdelloidea</taxon>
        <taxon>Adinetida</taxon>
        <taxon>Adinetidae</taxon>
        <taxon>Adineta</taxon>
    </lineage>
</organism>
<comment type="caution">
    <text evidence="2">The sequence shown here is derived from an EMBL/GenBank/DDBJ whole genome shotgun (WGS) entry which is preliminary data.</text>
</comment>